<comment type="caution">
    <text evidence="7">The sequence shown here is derived from an EMBL/GenBank/DDBJ whole genome shotgun (WGS) entry which is preliminary data.</text>
</comment>
<name>A0A4R5FCE5_9FLAO</name>
<evidence type="ECO:0000259" key="6">
    <source>
        <dbReference type="PROSITE" id="PS50234"/>
    </source>
</evidence>
<keyword evidence="3 5" id="KW-1133">Transmembrane helix</keyword>
<evidence type="ECO:0000256" key="4">
    <source>
        <dbReference type="ARBA" id="ARBA00023136"/>
    </source>
</evidence>
<dbReference type="PROSITE" id="PS50234">
    <property type="entry name" value="VWFA"/>
    <property type="match status" value="1"/>
</dbReference>
<dbReference type="Pfam" id="PF00092">
    <property type="entry name" value="VWA"/>
    <property type="match status" value="1"/>
</dbReference>
<feature type="transmembrane region" description="Helical" evidence="5">
    <location>
        <begin position="310"/>
        <end position="328"/>
    </location>
</feature>
<dbReference type="InterPro" id="IPR024163">
    <property type="entry name" value="Aerotolerance_reg_N"/>
</dbReference>
<evidence type="ECO:0000256" key="2">
    <source>
        <dbReference type="ARBA" id="ARBA00022692"/>
    </source>
</evidence>
<dbReference type="InterPro" id="IPR036465">
    <property type="entry name" value="vWFA_dom_sf"/>
</dbReference>
<keyword evidence="1" id="KW-1003">Cell membrane</keyword>
<evidence type="ECO:0000313" key="8">
    <source>
        <dbReference type="Proteomes" id="UP000294814"/>
    </source>
</evidence>
<dbReference type="RefSeq" id="WP_131914716.1">
    <property type="nucleotide sequence ID" value="NZ_SMLG01000001.1"/>
</dbReference>
<dbReference type="InterPro" id="IPR011933">
    <property type="entry name" value="Double_TM_dom"/>
</dbReference>
<evidence type="ECO:0000256" key="3">
    <source>
        <dbReference type="ARBA" id="ARBA00022989"/>
    </source>
</evidence>
<keyword evidence="4 5" id="KW-0472">Membrane</keyword>
<dbReference type="InterPro" id="IPR033881">
    <property type="entry name" value="vWA_BatA_type"/>
</dbReference>
<dbReference type="InterPro" id="IPR050768">
    <property type="entry name" value="UPF0353/GerABKA_families"/>
</dbReference>
<proteinExistence type="predicted"/>
<protein>
    <submittedName>
        <fullName evidence="7">VWA domain-containing protein</fullName>
    </submittedName>
</protein>
<dbReference type="SUPFAM" id="SSF53300">
    <property type="entry name" value="vWA-like"/>
    <property type="match status" value="1"/>
</dbReference>
<keyword evidence="2 5" id="KW-0812">Transmembrane</keyword>
<reference evidence="7 8" key="1">
    <citation type="submission" date="2019-03" db="EMBL/GenBank/DDBJ databases">
        <title>Novel species of Flavobacterium.</title>
        <authorList>
            <person name="Liu Q."/>
            <person name="Xin Y.-H."/>
        </authorList>
    </citation>
    <scope>NUCLEOTIDE SEQUENCE [LARGE SCALE GENOMIC DNA]</scope>
    <source>
        <strain evidence="7 8">LB3P52</strain>
    </source>
</reference>
<evidence type="ECO:0000256" key="1">
    <source>
        <dbReference type="ARBA" id="ARBA00022475"/>
    </source>
</evidence>
<gene>
    <name evidence="7" type="ORF">E0I26_01425</name>
</gene>
<dbReference type="Pfam" id="PF07584">
    <property type="entry name" value="BatA"/>
    <property type="match status" value="1"/>
</dbReference>
<evidence type="ECO:0000313" key="7">
    <source>
        <dbReference type="EMBL" id="TDE46771.1"/>
    </source>
</evidence>
<dbReference type="CDD" id="cd01467">
    <property type="entry name" value="vWA_BatA_type"/>
    <property type="match status" value="1"/>
</dbReference>
<dbReference type="OrthoDB" id="6206554at2"/>
<organism evidence="7 8">
    <name type="scientific">Flavobacterium rhamnosiphilum</name>
    <dbReference type="NCBI Taxonomy" id="2541724"/>
    <lineage>
        <taxon>Bacteria</taxon>
        <taxon>Pseudomonadati</taxon>
        <taxon>Bacteroidota</taxon>
        <taxon>Flavobacteriia</taxon>
        <taxon>Flavobacteriales</taxon>
        <taxon>Flavobacteriaceae</taxon>
        <taxon>Flavobacterium</taxon>
    </lineage>
</organism>
<dbReference type="PANTHER" id="PTHR22550">
    <property type="entry name" value="SPORE GERMINATION PROTEIN"/>
    <property type="match status" value="1"/>
</dbReference>
<dbReference type="Gene3D" id="3.40.50.410">
    <property type="entry name" value="von Willebrand factor, type A domain"/>
    <property type="match status" value="1"/>
</dbReference>
<sequence>MTKVTFLNPEFFWLFLLIPVAIVWLLRKKNHQSATLKISSLQGFKGSNSYLTKLKPMLNVLRILALCSLIVAMARPRTVDVSNKTKTTKGIDIVMAIDVSGSMLAKDLKPNRMEALKRVAADFVDERPNDRIGLVVYASEAYTKTPVTSDKAVILDAVRSIKYDNVLQDGTGIGMGLATAVNRLKDSKAKSKVVILMTDGVNNAGFIEPETASDIAKQYGIKVYTIGIGTNGMAMSPYSIAPNGQFLFQMMKVEIDEQLMKSIAKKTDGKYFRATSNSKLAEIYASINKLETTEIEELKFYDYDEKFRPFIWFAGFLLLLELGLRNTVFKSFI</sequence>
<keyword evidence="8" id="KW-1185">Reference proteome</keyword>
<dbReference type="Proteomes" id="UP000294814">
    <property type="component" value="Unassembled WGS sequence"/>
</dbReference>
<accession>A0A4R5FCE5</accession>
<evidence type="ECO:0000256" key="5">
    <source>
        <dbReference type="SAM" id="Phobius"/>
    </source>
</evidence>
<dbReference type="NCBIfam" id="TIGR02226">
    <property type="entry name" value="two_anch"/>
    <property type="match status" value="1"/>
</dbReference>
<dbReference type="AlphaFoldDB" id="A0A4R5FCE5"/>
<dbReference type="InterPro" id="IPR002035">
    <property type="entry name" value="VWF_A"/>
</dbReference>
<feature type="domain" description="VWFA" evidence="6">
    <location>
        <begin position="92"/>
        <end position="287"/>
    </location>
</feature>
<dbReference type="SMART" id="SM00327">
    <property type="entry name" value="VWA"/>
    <property type="match status" value="1"/>
</dbReference>
<feature type="transmembrane region" description="Helical" evidence="5">
    <location>
        <begin position="6"/>
        <end position="26"/>
    </location>
</feature>
<dbReference type="EMBL" id="SMLG01000001">
    <property type="protein sequence ID" value="TDE46771.1"/>
    <property type="molecule type" value="Genomic_DNA"/>
</dbReference>
<dbReference type="PANTHER" id="PTHR22550:SF5">
    <property type="entry name" value="LEUCINE ZIPPER PROTEIN 4"/>
    <property type="match status" value="1"/>
</dbReference>